<dbReference type="GeneID" id="17250516"/>
<proteinExistence type="predicted"/>
<evidence type="ECO:0000256" key="1">
    <source>
        <dbReference type="SAM" id="Coils"/>
    </source>
</evidence>
<dbReference type="SUPFAM" id="SSF54695">
    <property type="entry name" value="POZ domain"/>
    <property type="match status" value="1"/>
</dbReference>
<accession>A0A0D3HZF2</accession>
<dbReference type="GO" id="GO:0051260">
    <property type="term" value="P:protein homooligomerization"/>
    <property type="evidence" value="ECO:0007669"/>
    <property type="project" value="InterPro"/>
</dbReference>
<dbReference type="EnsemblProtists" id="EOD04387">
    <property type="protein sequence ID" value="EOD04387"/>
    <property type="gene ID" value="EMIHUDRAFT_221193"/>
</dbReference>
<dbReference type="PANTHER" id="PTHR14499">
    <property type="entry name" value="POTASSIUM CHANNEL TETRAMERIZATION DOMAIN-CONTAINING"/>
    <property type="match status" value="1"/>
</dbReference>
<keyword evidence="4" id="KW-1185">Reference proteome</keyword>
<keyword evidence="1" id="KW-0175">Coiled coil</keyword>
<dbReference type="KEGG" id="ehx:EMIHUDRAFT_221193"/>
<evidence type="ECO:0000259" key="2">
    <source>
        <dbReference type="Pfam" id="PF02214"/>
    </source>
</evidence>
<feature type="domain" description="Potassium channel tetramerisation-type BTB" evidence="2">
    <location>
        <begin position="63"/>
        <end position="124"/>
    </location>
</feature>
<dbReference type="Pfam" id="PF02214">
    <property type="entry name" value="BTB_2"/>
    <property type="match status" value="1"/>
</dbReference>
<dbReference type="Proteomes" id="UP000013827">
    <property type="component" value="Unassembled WGS sequence"/>
</dbReference>
<evidence type="ECO:0000313" key="3">
    <source>
        <dbReference type="EnsemblProtists" id="EOD04387"/>
    </source>
</evidence>
<evidence type="ECO:0000313" key="4">
    <source>
        <dbReference type="Proteomes" id="UP000013827"/>
    </source>
</evidence>
<dbReference type="PaxDb" id="2903-EOD04387"/>
<dbReference type="HOGENOM" id="CLU_995485_0_0_1"/>
<reference evidence="3" key="2">
    <citation type="submission" date="2024-10" db="UniProtKB">
        <authorList>
            <consortium name="EnsemblProtists"/>
        </authorList>
    </citation>
    <scope>IDENTIFICATION</scope>
</reference>
<dbReference type="InterPro" id="IPR003131">
    <property type="entry name" value="T1-type_BTB"/>
</dbReference>
<protein>
    <recommendedName>
        <fullName evidence="2">Potassium channel tetramerisation-type BTB domain-containing protein</fullName>
    </recommendedName>
</protein>
<dbReference type="PANTHER" id="PTHR14499:SF136">
    <property type="entry name" value="GH08630P"/>
    <property type="match status" value="1"/>
</dbReference>
<dbReference type="STRING" id="2903.R1B5M8"/>
<sequence>MSAAKKRKVGDAVLEALDTARAELEERETNLEQREEALRKAIEGVEHEKQLMAGRKPSDVLPINIGGTKLAVLRSTLCQYESSLLAAKFSGRWDDSVAKDADGAFFIDQPIELMLPLINYLRDKAIAAPDVALDLPCNTNAAGETLATHKQARFMRLVEYFGMTPFVYQQAFAIWRGGEAQSSFTCGPEPSVSCKAWGTYQLGPVGHERVVKSFEIVLGASIERVQIGWAYTPDPTSSNYFPRKVKQLEVAAGGTRVVRLEHQSRTSDANVPSTDTSQIL</sequence>
<dbReference type="RefSeq" id="XP_005756816.1">
    <property type="nucleotide sequence ID" value="XM_005756759.1"/>
</dbReference>
<dbReference type="eggNOG" id="ENOG502SD62">
    <property type="taxonomic scope" value="Eukaryota"/>
</dbReference>
<dbReference type="AlphaFoldDB" id="A0A0D3HZF2"/>
<reference evidence="4" key="1">
    <citation type="journal article" date="2013" name="Nature">
        <title>Pan genome of the phytoplankton Emiliania underpins its global distribution.</title>
        <authorList>
            <person name="Read B.A."/>
            <person name="Kegel J."/>
            <person name="Klute M.J."/>
            <person name="Kuo A."/>
            <person name="Lefebvre S.C."/>
            <person name="Maumus F."/>
            <person name="Mayer C."/>
            <person name="Miller J."/>
            <person name="Monier A."/>
            <person name="Salamov A."/>
            <person name="Young J."/>
            <person name="Aguilar M."/>
            <person name="Claverie J.M."/>
            <person name="Frickenhaus S."/>
            <person name="Gonzalez K."/>
            <person name="Herman E.K."/>
            <person name="Lin Y.C."/>
            <person name="Napier J."/>
            <person name="Ogata H."/>
            <person name="Sarno A.F."/>
            <person name="Shmutz J."/>
            <person name="Schroeder D."/>
            <person name="de Vargas C."/>
            <person name="Verret F."/>
            <person name="von Dassow P."/>
            <person name="Valentin K."/>
            <person name="Van de Peer Y."/>
            <person name="Wheeler G."/>
            <person name="Dacks J.B."/>
            <person name="Delwiche C.F."/>
            <person name="Dyhrman S.T."/>
            <person name="Glockner G."/>
            <person name="John U."/>
            <person name="Richards T."/>
            <person name="Worden A.Z."/>
            <person name="Zhang X."/>
            <person name="Grigoriev I.V."/>
            <person name="Allen A.E."/>
            <person name="Bidle K."/>
            <person name="Borodovsky M."/>
            <person name="Bowler C."/>
            <person name="Brownlee C."/>
            <person name="Cock J.M."/>
            <person name="Elias M."/>
            <person name="Gladyshev V.N."/>
            <person name="Groth M."/>
            <person name="Guda C."/>
            <person name="Hadaegh A."/>
            <person name="Iglesias-Rodriguez M.D."/>
            <person name="Jenkins J."/>
            <person name="Jones B.M."/>
            <person name="Lawson T."/>
            <person name="Leese F."/>
            <person name="Lindquist E."/>
            <person name="Lobanov A."/>
            <person name="Lomsadze A."/>
            <person name="Malik S.B."/>
            <person name="Marsh M.E."/>
            <person name="Mackinder L."/>
            <person name="Mock T."/>
            <person name="Mueller-Roeber B."/>
            <person name="Pagarete A."/>
            <person name="Parker M."/>
            <person name="Probert I."/>
            <person name="Quesneville H."/>
            <person name="Raines C."/>
            <person name="Rensing S.A."/>
            <person name="Riano-Pachon D.M."/>
            <person name="Richier S."/>
            <person name="Rokitta S."/>
            <person name="Shiraiwa Y."/>
            <person name="Soanes D.M."/>
            <person name="van der Giezen M."/>
            <person name="Wahlund T.M."/>
            <person name="Williams B."/>
            <person name="Wilson W."/>
            <person name="Wolfe G."/>
            <person name="Wurch L.L."/>
        </authorList>
    </citation>
    <scope>NUCLEOTIDE SEQUENCE</scope>
</reference>
<name>A0A0D3HZF2_EMIH1</name>
<organism evidence="3 4">
    <name type="scientific">Emiliania huxleyi (strain CCMP1516)</name>
    <dbReference type="NCBI Taxonomy" id="280463"/>
    <lineage>
        <taxon>Eukaryota</taxon>
        <taxon>Haptista</taxon>
        <taxon>Haptophyta</taxon>
        <taxon>Prymnesiophyceae</taxon>
        <taxon>Isochrysidales</taxon>
        <taxon>Noelaerhabdaceae</taxon>
        <taxon>Emiliania</taxon>
    </lineage>
</organism>
<dbReference type="Gene3D" id="3.30.710.10">
    <property type="entry name" value="Potassium Channel Kv1.1, Chain A"/>
    <property type="match status" value="1"/>
</dbReference>
<dbReference type="InterPro" id="IPR011333">
    <property type="entry name" value="SKP1/BTB/POZ_sf"/>
</dbReference>
<feature type="coiled-coil region" evidence="1">
    <location>
        <begin position="14"/>
        <end position="48"/>
    </location>
</feature>